<evidence type="ECO:0000259" key="9">
    <source>
        <dbReference type="Pfam" id="PF00082"/>
    </source>
</evidence>
<dbReference type="Gene3D" id="1.10.287.1490">
    <property type="match status" value="1"/>
</dbReference>
<feature type="coiled-coil region" evidence="6">
    <location>
        <begin position="2181"/>
        <end position="2258"/>
    </location>
</feature>
<dbReference type="Gene3D" id="3.40.50.200">
    <property type="entry name" value="Peptidase S8/S53 domain"/>
    <property type="match status" value="2"/>
</dbReference>
<reference evidence="11" key="1">
    <citation type="submission" date="2019-10" db="EMBL/GenBank/DDBJ databases">
        <authorList>
            <consortium name="Genoscope - CEA"/>
            <person name="William W."/>
        </authorList>
    </citation>
    <scope>NUCLEOTIDE SEQUENCE [LARGE SCALE GENOMIC DNA]</scope>
    <source>
        <strain evidence="11">BBR_PRJEB10992</strain>
    </source>
</reference>
<keyword evidence="3 11" id="KW-0378">Hydrolase</keyword>
<feature type="transmembrane region" description="Helical" evidence="8">
    <location>
        <begin position="3974"/>
        <end position="4005"/>
    </location>
</feature>
<feature type="region of interest" description="Disordered" evidence="7">
    <location>
        <begin position="218"/>
        <end position="255"/>
    </location>
</feature>
<feature type="domain" description="DUF4114" evidence="10">
    <location>
        <begin position="426"/>
        <end position="509"/>
    </location>
</feature>
<comment type="similarity">
    <text evidence="1 5">Belongs to the peptidase S8 family.</text>
</comment>
<comment type="caution">
    <text evidence="5">Lacks conserved residue(s) required for the propagation of feature annotation.</text>
</comment>
<feature type="coiled-coil region" evidence="6">
    <location>
        <begin position="2371"/>
        <end position="2528"/>
    </location>
</feature>
<feature type="coiled-coil region" evidence="6">
    <location>
        <begin position="2067"/>
        <end position="2113"/>
    </location>
</feature>
<evidence type="ECO:0000256" key="7">
    <source>
        <dbReference type="SAM" id="MobiDB-lite"/>
    </source>
</evidence>
<feature type="compositionally biased region" description="Basic and acidic residues" evidence="7">
    <location>
        <begin position="244"/>
        <end position="255"/>
    </location>
</feature>
<feature type="compositionally biased region" description="Polar residues" evidence="7">
    <location>
        <begin position="655"/>
        <end position="664"/>
    </location>
</feature>
<keyword evidence="12" id="KW-1185">Reference proteome</keyword>
<feature type="coiled-coil region" evidence="6">
    <location>
        <begin position="3476"/>
        <end position="3559"/>
    </location>
</feature>
<feature type="transmembrane region" description="Helical" evidence="8">
    <location>
        <begin position="4026"/>
        <end position="4046"/>
    </location>
</feature>
<dbReference type="PANTHER" id="PTHR43806:SF11">
    <property type="entry name" value="CEREVISIN-RELATED"/>
    <property type="match status" value="1"/>
</dbReference>
<feature type="compositionally biased region" description="Acidic residues" evidence="7">
    <location>
        <begin position="596"/>
        <end position="605"/>
    </location>
</feature>
<dbReference type="PANTHER" id="PTHR43806">
    <property type="entry name" value="PEPTIDASE S8"/>
    <property type="match status" value="1"/>
</dbReference>
<evidence type="ECO:0000256" key="3">
    <source>
        <dbReference type="ARBA" id="ARBA00022801"/>
    </source>
</evidence>
<keyword evidence="8" id="KW-0472">Membrane</keyword>
<dbReference type="PROSITE" id="PS51892">
    <property type="entry name" value="SUBTILASE"/>
    <property type="match status" value="2"/>
</dbReference>
<dbReference type="OrthoDB" id="9798386at2"/>
<name>A0A7Z9BXL4_9CYAN</name>
<evidence type="ECO:0000256" key="1">
    <source>
        <dbReference type="ARBA" id="ARBA00011073"/>
    </source>
</evidence>
<feature type="region of interest" description="Disordered" evidence="7">
    <location>
        <begin position="175"/>
        <end position="194"/>
    </location>
</feature>
<feature type="coiled-coil region" evidence="6">
    <location>
        <begin position="1632"/>
        <end position="1684"/>
    </location>
</feature>
<protein>
    <submittedName>
        <fullName evidence="11">Subtilisin</fullName>
        <ecNumber evidence="11">3.4.21.62</ecNumber>
    </submittedName>
</protein>
<comment type="caution">
    <text evidence="11">The sequence shown here is derived from an EMBL/GenBank/DDBJ whole genome shotgun (WGS) entry which is preliminary data.</text>
</comment>
<feature type="coiled-coil region" evidence="6">
    <location>
        <begin position="3656"/>
        <end position="3745"/>
    </location>
</feature>
<feature type="coiled-coil region" evidence="6">
    <location>
        <begin position="3294"/>
        <end position="3440"/>
    </location>
</feature>
<evidence type="ECO:0000259" key="10">
    <source>
        <dbReference type="Pfam" id="PF13448"/>
    </source>
</evidence>
<evidence type="ECO:0000313" key="12">
    <source>
        <dbReference type="Proteomes" id="UP000184550"/>
    </source>
</evidence>
<feature type="domain" description="Peptidase S8/S53" evidence="9">
    <location>
        <begin position="795"/>
        <end position="1052"/>
    </location>
</feature>
<dbReference type="InterPro" id="IPR025193">
    <property type="entry name" value="DUF4114"/>
</dbReference>
<evidence type="ECO:0000256" key="6">
    <source>
        <dbReference type="SAM" id="Coils"/>
    </source>
</evidence>
<accession>A0A7Z9BXL4</accession>
<dbReference type="CDD" id="cd00306">
    <property type="entry name" value="Peptidases_S8_S53"/>
    <property type="match status" value="2"/>
</dbReference>
<dbReference type="Pfam" id="PF00082">
    <property type="entry name" value="Peptidase_S8"/>
    <property type="match status" value="2"/>
</dbReference>
<dbReference type="InterPro" id="IPR050131">
    <property type="entry name" value="Peptidase_S8_subtilisin-like"/>
</dbReference>
<keyword evidence="8" id="KW-1133">Transmembrane helix</keyword>
<dbReference type="EC" id="3.4.21.62" evidence="11"/>
<dbReference type="EMBL" id="CZCU02000156">
    <property type="protein sequence ID" value="VXD24083.1"/>
    <property type="molecule type" value="Genomic_DNA"/>
</dbReference>
<feature type="compositionally biased region" description="Acidic residues" evidence="7">
    <location>
        <begin position="615"/>
        <end position="627"/>
    </location>
</feature>
<sequence>MLFRKSNRKNKKSQTFNSQETFILEPILTPSGFVDTGDDQPDPVTFENIDLQIDIDQPENLLDSIDHSIADLPDQDPLNLDTDLEEIPFITIDHEFSSPESIEITHNDLTLDQNPENIDHSEVLAEPSIEEPTVDLGLSETSTETDLKVENNPDLLLDLSENSSDHQNIEEIETPVLTLDDSNQPDSQELESPEHQIADASIGLETDLSLEDHQDSLTDAEPVETEELVTENHPLETTETISDSEIKPLIDSPEKTDSVQIELAIDQPIESEPNLDHPLTEDLKSDPDQTVESVTEALLETPAENHLLETNSESQVIDAIANSQPDFQFDSGVFTVGETGEVTIDYLFDGGKYKGELAIFSLEGMEQFEPGSSDFIKEAASRALSDSEFGHIVISDITQGAKFSGNLSGETNWNSGEYVGLKTVEMRPGDTFGIMLVPNGKVQQVLNNPDIDGATKPLFSLATANPDDGLQVGQIADINGEGNTFAMEDLRIDQHTDKDYNDIIFQVRGAKGEAVHLDEVINPQKDWRSSDLGQALIDYAEPYINTEEPEIINEFEDIVGDLINNLDDLIQDNQDIRELDTEVNLDSTIVEKPEQEAESLIEPENIEQPAPINSEDLDVNSEPENTEIENPISESDSISNRENSDSEIGGEQTDELTQPNSVETPASEDLAETPIVPANESSSETVDNTTQNLTESEKQVITSDNQVIQPPTPVESTWVSRLENITQQLKHPTSEKISVNSTLIQQLEHLTDQLKTQNDLTVTSQTVQLIEQLETQFNLQPILASESFEFPTENQPLVGVIDTGFSSHNPDLDYSKITWGSDRIEGDNDPTVTTENSSDNGTLTLEIIAAKQNNNIGINGINDNVSIWAGRADSSNYWADSLVEFVDVAKASEQVNAVVNLNLELSPVNSDGSYQLTSPEINAIQYAQTHNIIVVVSAGEQPGTVAALGELSQEFDNIITVGSAERVNNAIAFSKAYENTPNSGTGEGLNIVADSRIGNTTDSSVATAKVTGAMSQVWAANPDLSYRQVINIIESTATDLKTPGWDNQTGNGLLNLDAAVHLAKATTPEYFVPTISNPVADIALPAQTSQTIDLSQVFTTSKKGEIKYEVMSGNSNSLTVQLEGNQLKLESLSQTGNTAVTVQAINNAGITKELTFNVTTNATNPVVINSVKENLNQLETLMNSTPDFLEGLSTDEATVILDQLMQTLEENSDLIRLLTQPDLLPLMGFDTNQVSTINSLLNSPELAEEFGLSVSLREALSQPDSTLFDQGLLNADEAVYLLPENTQQPQVGFIDFKANNHVKNVTSIFTSINPEADYDTFTVTDGNWAEKLTQFVNNLRASGQQNGVVNLSLDLSQLDDVGVTTRYELTPQEQQAIQYARDNNVLLIVASGNTGDVMSALGQASQTFDNIITVGAINQFEGKTDYSAYGDGLTVVAPGGEWQDDQTAFVGTSRSTAYVTAAVSLIWAANPALNWQQVKELLIETSRDINTEGWDKQTGYGIIDIKEAIRRSLITEPKTAETQDQITLIPFSGEGRVQTLARAAGDNTEQAISDLETLQETLVNQWQTLLDLGNPELTLTELDAEVKAKITAAFEQYQQVNTDAAISTAQAQQWTEALALATQHYQIEATRLQNLLIQQQQLQEQLASLGEQKTTLEAETQQLLATIQENIQKAEEDLAKAKAKLINPFADVDNQLQIDPQVWETAANTQQISADKFNQAATVQNTEAQRYNAIANHINPTRWQVVGTEKRRCGGTQEIWGYGTDPNLLKQKQQNQWQAQIAAQNAQNYLQLAQQAQQQSTALNQYAEFLKQQSINAETGEINDAKIVLELLQQQLAEQEKLNLNYNNLAGLAGGRQAQNQNTANWHQSQINRWEQVGTKRTGKSGRKTEPVYGWVHYPQHIAPYQQAQHQANLAANERNIYQQLASQSEQQVNLLRQQVQKLTLQIRDWPVLKQGIEYEIAADELRLQANQDLLALHEPVQEQKLETLNLLISQAETELQTLENQKIPPQEQLTNQTETRLQDTLQEVTNIQTKRAEDQQNLQKILELSGFLLPYRERLTAMGKTVQQLEAEQLEVALRIQQLNQENAQTPSQNLSQQIEYWTNHLETLNQELEWAKLQQDQLALAVADSPERLAISQLIKDLETAPNSIDPQGKIATLKSYESGGANFLAGFDHLSDRLTSAKAEQTATETELKLLQEEYRNLGLQKADLEDVKIPAKEQEIGAKEQDIIETKATISQTENTLETLEDQLPALQVSLVETLHATSLQEEAIADIQTQITDTQNQITANNNQVQELQSVLQGYQNQINQANAVVNSLEQQRLAHQNAANYWNGQIQTWGITGYDSKGRPQYGWIYNPQAEANRNASQAAANSYAQQRNTAQANAQQLTATLQPKIAETQQQIATLGQEKQALIQQQSTLNNQLNVEIQALTSLQGELQAITNQINDLQEQINATQAQLDSFNTQLVTQEQQLDTLILELAQLYQQKADFEQKLIEKYREIELTEQYLEQVNGEANRLQSRLDLLNQAGILEEKYQQNWQQWQQANQTQATATEKLLEIRQNGEPYRQQLASLGAELTDAQGKLNQANSLQQGIAEIQQSIAFINLQIGNQALLQQSLNDHLGTLAATERAYLNQAANHQQKIWYWNGAQWAYNAAEAAAYRANLQQASFIADQRNRSWQQLQQSQTTLNTLNQQLSTKNTDLINKQTELTQLGQSIPQLQVQIAQLGTAINTVNQQLEPLVNQENEQATLIENAITTSQTLATELTQTSQLHATALRQLIGLGMLASESDVDFFATQVEPQVKTHLEQLQNVANDLQTQTDNLNQLIASSQEKLANTTDLVSQAALNKLIENYQKNLQDLEGLKTANQTNTDELQGLLNQAVAALTPLRQKQELEIRQKLINNDQKLEALQSQLNSEEAADAAIQSGTVLDYVQLTQQINQDLRLGVSDWTEQFVEGNQQTKSLINQQQTLSNSVDDLITYINDNLAEPYGQYNRTEANLEDAITTLGVVEIRSDQLDNAVISTEQAIERLKLRIQQDAELWEEIEPIAIRYGVESEELKEYQAQVEAIYAETSQTNSQIEIKIKALRAQFLQEHPDNGTAIDLLKAATLEGQNSNETITALLNTTQAAVLLSADSVDGRNPLQALFDKAKAEKASHEAQGYALLAQANWYEQRAAYHWAVSRKNGPTWTEQRWVKGRSGKGHWETVTHVDYNWILWQQYSQLFPQLRAQGSAHLVEADKWRQEIERLEPLKNQWVAANDAANTAESPIDEARNLFAELEAARESIPGDQIQLTTLENLLPTIQQLLEEAEAEATAQNAKVQQEWAEYDTNSEEYRAAIADILQRRGELNTKAIETQQQLADAEATVERQTVALSDELQSTKVLTTNLEQQRQAIENQIITLQNQGVTGEELDNFNTNLVQINQSLKLLNNKAAVLTAEQTALTQKRTMLTAQNEVILAEQRLLDAYINDPDADYSNLQQQLDDARAALAEAQRLAEQAEAASQALTASLQQLKTDLLAQNDQHLKAAREHQTILKDLVEATQSNANYTLQAAQKQQEVNTLEFQILQRLQTATAAGYQEAKALLDVAQRNDMATAAEIYYRDYKDLASDRGGCAGGAGNANDQILADQYYQQMLQQRELQRRAQAQADAFGAARRTAEAQMKTLQTQQETAQQLLNDLNAKVAETQEERENKTQELAIAQARLDGITRIREQTEQTFIQLVTLEKLNLAQAQLEQEIAQNRQVDIDQAVQNRLERDRLELERKWLETTAKIEQLKQLQAEDDLRQSLNNVRGDLGLETLDPTEDPMQLQTQLAGLLTSLKDLETQQPDLPDDVKALLAEARGDINLALQGKVQEVSKANLTSALEALIIQGNLYRSQLDQIIQEEEADFQLLQDAQDDIQFASKQFLEEIDESKLLDEEKKILTPLAIESIAKVAYANQAVSISKELAQEAKNILEEILDYRKKEREQRKKAFWQMILNIGMNVLSIISLIVAPFAPIVALGLNLVKGVISTVMAAINGDWMGAIFSGVMTAASFVSGALGNIINKAGNCICVFGTSIAKSTLQNIKNGIDALKNLATGAYNGAKSIMSGDKILGALQILGGLAGAATTGLGDAIKSLPGGDMIFKVIKELEKTPIAILNGIRTIQSGDTFNGISSILGAVLSTGKNLTEGTGPDCNCDGEEDSASFAYKLFSTLGNINSSASVVVNKFIGEGGVNGWLTGIGDLANIWKADLGNLIQNSNLSAGVKNFASDTLQVLSEAPQKISQGINYIKDKEYVKGIGTLLDTVLSSAKTYADETKAAPYVNAVSNIGYTGIALATVIDGAKDGFKELLKSLPEAADYLKKAWSDEYQKSELHQYLDGLLSKFNTNVKAGSSLKDKFEALKNAVKSLFSDDTLKAIGNTIDEFLDSLVPWNQPAPIPVPATP</sequence>
<keyword evidence="4" id="KW-0720">Serine protease</keyword>
<feature type="compositionally biased region" description="Polar residues" evidence="7">
    <location>
        <begin position="632"/>
        <end position="641"/>
    </location>
</feature>
<evidence type="ECO:0000256" key="2">
    <source>
        <dbReference type="ARBA" id="ARBA00022670"/>
    </source>
</evidence>
<feature type="coiled-coil region" evidence="6">
    <location>
        <begin position="1779"/>
        <end position="1849"/>
    </location>
</feature>
<dbReference type="GO" id="GO:0004252">
    <property type="term" value="F:serine-type endopeptidase activity"/>
    <property type="evidence" value="ECO:0007669"/>
    <property type="project" value="UniProtKB-EC"/>
</dbReference>
<dbReference type="SUPFAM" id="SSF52743">
    <property type="entry name" value="Subtilisin-like"/>
    <property type="match status" value="2"/>
</dbReference>
<feature type="coiled-coil region" evidence="6">
    <location>
        <begin position="2807"/>
        <end position="2871"/>
    </location>
</feature>
<dbReference type="InterPro" id="IPR036852">
    <property type="entry name" value="Peptidase_S8/S53_dom_sf"/>
</dbReference>
<keyword evidence="6" id="KW-0175">Coiled coil</keyword>
<dbReference type="Proteomes" id="UP000184550">
    <property type="component" value="Unassembled WGS sequence"/>
</dbReference>
<keyword evidence="2" id="KW-0645">Protease</keyword>
<dbReference type="InterPro" id="IPR000209">
    <property type="entry name" value="Peptidase_S8/S53_dom"/>
</dbReference>
<gene>
    <name evidence="11" type="ORF">PL8927_790178</name>
</gene>
<feature type="coiled-coil region" evidence="6">
    <location>
        <begin position="2287"/>
        <end position="2328"/>
    </location>
</feature>
<evidence type="ECO:0000256" key="4">
    <source>
        <dbReference type="ARBA" id="ARBA00022825"/>
    </source>
</evidence>
<dbReference type="Pfam" id="PF13448">
    <property type="entry name" value="DUF4114"/>
    <property type="match status" value="1"/>
</dbReference>
<evidence type="ECO:0000256" key="5">
    <source>
        <dbReference type="PROSITE-ProRule" id="PRU01240"/>
    </source>
</evidence>
<proteinExistence type="inferred from homology"/>
<evidence type="ECO:0000313" key="11">
    <source>
        <dbReference type="EMBL" id="VXD24083.1"/>
    </source>
</evidence>
<keyword evidence="8" id="KW-0812">Transmembrane</keyword>
<organism evidence="11 12">
    <name type="scientific">Planktothrix serta PCC 8927</name>
    <dbReference type="NCBI Taxonomy" id="671068"/>
    <lineage>
        <taxon>Bacteria</taxon>
        <taxon>Bacillati</taxon>
        <taxon>Cyanobacteriota</taxon>
        <taxon>Cyanophyceae</taxon>
        <taxon>Oscillatoriophycideae</taxon>
        <taxon>Oscillatoriales</taxon>
        <taxon>Microcoleaceae</taxon>
        <taxon>Planktothrix</taxon>
    </lineage>
</organism>
<feature type="region of interest" description="Disordered" evidence="7">
    <location>
        <begin position="587"/>
        <end position="692"/>
    </location>
</feature>
<feature type="domain" description="Peptidase S8/S53" evidence="9">
    <location>
        <begin position="1343"/>
        <end position="1501"/>
    </location>
</feature>
<evidence type="ECO:0000256" key="8">
    <source>
        <dbReference type="SAM" id="Phobius"/>
    </source>
</evidence>
<dbReference type="GO" id="GO:0006508">
    <property type="term" value="P:proteolysis"/>
    <property type="evidence" value="ECO:0007669"/>
    <property type="project" value="UniProtKB-KW"/>
</dbReference>
<dbReference type="RefSeq" id="WP_083625828.1">
    <property type="nucleotide sequence ID" value="NZ_LR734880.1"/>
</dbReference>
<feature type="compositionally biased region" description="Polar residues" evidence="7">
    <location>
        <begin position="679"/>
        <end position="692"/>
    </location>
</feature>